<evidence type="ECO:0000313" key="2">
    <source>
        <dbReference type="Proteomes" id="UP001234178"/>
    </source>
</evidence>
<sequence>MISRILKSDWEPPEALKESNILWSELFSTEILKGKIGTNFSTSAFKVYLLFLPSQGGRLLQAEITVTAAPVSITAVAFTSPQNTGSLIKLVPSKFNRCFSSCTLGAYVTRFTAAFAVDGVAGAVSRVGAL</sequence>
<evidence type="ECO:0000313" key="1">
    <source>
        <dbReference type="EMBL" id="KAK4045654.1"/>
    </source>
</evidence>
<comment type="caution">
    <text evidence="1">The sequence shown here is derived from an EMBL/GenBank/DDBJ whole genome shotgun (WGS) entry which is preliminary data.</text>
</comment>
<dbReference type="EMBL" id="JAOYFB010000050">
    <property type="protein sequence ID" value="KAK4045654.1"/>
    <property type="molecule type" value="Genomic_DNA"/>
</dbReference>
<proteinExistence type="predicted"/>
<gene>
    <name evidence="1" type="ORF">OUZ56_033429</name>
</gene>
<accession>A0ABR0BAP5</accession>
<protein>
    <submittedName>
        <fullName evidence="1">Uncharacterized protein</fullName>
    </submittedName>
</protein>
<reference evidence="1 2" key="1">
    <citation type="journal article" date="2023" name="Nucleic Acids Res.">
        <title>The hologenome of Daphnia magna reveals possible DNA methylation and microbiome-mediated evolution of the host genome.</title>
        <authorList>
            <person name="Chaturvedi A."/>
            <person name="Li X."/>
            <person name="Dhandapani V."/>
            <person name="Marshall H."/>
            <person name="Kissane S."/>
            <person name="Cuenca-Cambronero M."/>
            <person name="Asole G."/>
            <person name="Calvet F."/>
            <person name="Ruiz-Romero M."/>
            <person name="Marangio P."/>
            <person name="Guigo R."/>
            <person name="Rago D."/>
            <person name="Mirbahai L."/>
            <person name="Eastwood N."/>
            <person name="Colbourne J.K."/>
            <person name="Zhou J."/>
            <person name="Mallon E."/>
            <person name="Orsini L."/>
        </authorList>
    </citation>
    <scope>NUCLEOTIDE SEQUENCE [LARGE SCALE GENOMIC DNA]</scope>
    <source>
        <strain evidence="1">LRV0_1</strain>
    </source>
</reference>
<name>A0ABR0BAP5_9CRUS</name>
<keyword evidence="2" id="KW-1185">Reference proteome</keyword>
<organism evidence="1 2">
    <name type="scientific">Daphnia magna</name>
    <dbReference type="NCBI Taxonomy" id="35525"/>
    <lineage>
        <taxon>Eukaryota</taxon>
        <taxon>Metazoa</taxon>
        <taxon>Ecdysozoa</taxon>
        <taxon>Arthropoda</taxon>
        <taxon>Crustacea</taxon>
        <taxon>Branchiopoda</taxon>
        <taxon>Diplostraca</taxon>
        <taxon>Cladocera</taxon>
        <taxon>Anomopoda</taxon>
        <taxon>Daphniidae</taxon>
        <taxon>Daphnia</taxon>
    </lineage>
</organism>
<dbReference type="Proteomes" id="UP001234178">
    <property type="component" value="Unassembled WGS sequence"/>
</dbReference>